<dbReference type="RefSeq" id="WP_169433826.1">
    <property type="nucleotide sequence ID" value="NZ_CP051685.1"/>
</dbReference>
<dbReference type="AlphaFoldDB" id="A0A7Z2ZRA4"/>
<name>A0A7Z2ZRA4_9BURK</name>
<keyword evidence="2" id="KW-1185">Reference proteome</keyword>
<dbReference type="KEGG" id="mfy:HH212_01830"/>
<sequence>MGLRLRGDDGYSARDTNFVPMLFSPADQAKTKKKPAVSGLQTIFLEENSGDGFIMLQRKVSVQFRFQIPDIRSHDNELDTASNQSLTGTV</sequence>
<dbReference type="Proteomes" id="UP000502415">
    <property type="component" value="Chromosome"/>
</dbReference>
<evidence type="ECO:0000313" key="2">
    <source>
        <dbReference type="Proteomes" id="UP000502415"/>
    </source>
</evidence>
<evidence type="ECO:0000313" key="1">
    <source>
        <dbReference type="EMBL" id="QJD98929.1"/>
    </source>
</evidence>
<proteinExistence type="predicted"/>
<gene>
    <name evidence="1" type="ORF">HH212_01830</name>
</gene>
<reference evidence="1 2" key="1">
    <citation type="submission" date="2020-04" db="EMBL/GenBank/DDBJ databases">
        <title>Genome sequencing of novel species.</title>
        <authorList>
            <person name="Heo J."/>
            <person name="Kim S.-J."/>
            <person name="Kim J.-S."/>
            <person name="Hong S.-B."/>
            <person name="Kwon S.-W."/>
        </authorList>
    </citation>
    <scope>NUCLEOTIDE SEQUENCE [LARGE SCALE GENOMIC DNA]</scope>
    <source>
        <strain evidence="1 2">GN2-R2</strain>
    </source>
</reference>
<dbReference type="EMBL" id="CP051685">
    <property type="protein sequence ID" value="QJD98929.1"/>
    <property type="molecule type" value="Genomic_DNA"/>
</dbReference>
<organism evidence="1 2">
    <name type="scientific">Massilia forsythiae</name>
    <dbReference type="NCBI Taxonomy" id="2728020"/>
    <lineage>
        <taxon>Bacteria</taxon>
        <taxon>Pseudomonadati</taxon>
        <taxon>Pseudomonadota</taxon>
        <taxon>Betaproteobacteria</taxon>
        <taxon>Burkholderiales</taxon>
        <taxon>Oxalobacteraceae</taxon>
        <taxon>Telluria group</taxon>
        <taxon>Massilia</taxon>
    </lineage>
</organism>
<protein>
    <submittedName>
        <fullName evidence="1">Uncharacterized protein</fullName>
    </submittedName>
</protein>
<accession>A0A7Z2ZRA4</accession>